<name>A0A232EJ84_9HYME</name>
<sequence>MENLIELSSNDTLSNISKSFDYYYKRDTLQVATQILGQTVTQYKLDTEIITDAILFASQGAINPRFLSPDLIYKSAEL</sequence>
<protein>
    <submittedName>
        <fullName evidence="1">Uncharacterized protein</fullName>
    </submittedName>
</protein>
<dbReference type="Proteomes" id="UP000215335">
    <property type="component" value="Unassembled WGS sequence"/>
</dbReference>
<dbReference type="EMBL" id="NNAY01004060">
    <property type="protein sequence ID" value="OXU18427.1"/>
    <property type="molecule type" value="Genomic_DNA"/>
</dbReference>
<feature type="non-terminal residue" evidence="1">
    <location>
        <position position="78"/>
    </location>
</feature>
<proteinExistence type="predicted"/>
<keyword evidence="2" id="KW-1185">Reference proteome</keyword>
<reference evidence="1 2" key="1">
    <citation type="journal article" date="2017" name="Curr. Biol.">
        <title>The Evolution of Venom by Co-option of Single-Copy Genes.</title>
        <authorList>
            <person name="Martinson E.O."/>
            <person name="Mrinalini"/>
            <person name="Kelkar Y.D."/>
            <person name="Chang C.H."/>
            <person name="Werren J.H."/>
        </authorList>
    </citation>
    <scope>NUCLEOTIDE SEQUENCE [LARGE SCALE GENOMIC DNA]</scope>
    <source>
        <strain evidence="1 2">Alberta</strain>
        <tissue evidence="1">Whole body</tissue>
    </source>
</reference>
<comment type="caution">
    <text evidence="1">The sequence shown here is derived from an EMBL/GenBank/DDBJ whole genome shotgun (WGS) entry which is preliminary data.</text>
</comment>
<dbReference type="AlphaFoldDB" id="A0A232EJ84"/>
<accession>A0A232EJ84</accession>
<organism evidence="1 2">
    <name type="scientific">Trichomalopsis sarcophagae</name>
    <dbReference type="NCBI Taxonomy" id="543379"/>
    <lineage>
        <taxon>Eukaryota</taxon>
        <taxon>Metazoa</taxon>
        <taxon>Ecdysozoa</taxon>
        <taxon>Arthropoda</taxon>
        <taxon>Hexapoda</taxon>
        <taxon>Insecta</taxon>
        <taxon>Pterygota</taxon>
        <taxon>Neoptera</taxon>
        <taxon>Endopterygota</taxon>
        <taxon>Hymenoptera</taxon>
        <taxon>Apocrita</taxon>
        <taxon>Proctotrupomorpha</taxon>
        <taxon>Chalcidoidea</taxon>
        <taxon>Pteromalidae</taxon>
        <taxon>Pteromalinae</taxon>
        <taxon>Trichomalopsis</taxon>
    </lineage>
</organism>
<evidence type="ECO:0000313" key="2">
    <source>
        <dbReference type="Proteomes" id="UP000215335"/>
    </source>
</evidence>
<gene>
    <name evidence="1" type="ORF">TSAR_006332</name>
</gene>
<evidence type="ECO:0000313" key="1">
    <source>
        <dbReference type="EMBL" id="OXU18427.1"/>
    </source>
</evidence>